<reference evidence="2 3" key="1">
    <citation type="journal article" date="2019" name="Commun. Biol.">
        <title>The bagworm genome reveals a unique fibroin gene that provides high tensile strength.</title>
        <authorList>
            <person name="Kono N."/>
            <person name="Nakamura H."/>
            <person name="Ohtoshi R."/>
            <person name="Tomita M."/>
            <person name="Numata K."/>
            <person name="Arakawa K."/>
        </authorList>
    </citation>
    <scope>NUCLEOTIDE SEQUENCE [LARGE SCALE GENOMIC DNA]</scope>
</reference>
<dbReference type="EMBL" id="BGZK01000647">
    <property type="protein sequence ID" value="GBP54425.1"/>
    <property type="molecule type" value="Genomic_DNA"/>
</dbReference>
<organism evidence="2 3">
    <name type="scientific">Eumeta variegata</name>
    <name type="common">Bagworm moth</name>
    <name type="synonym">Eumeta japonica</name>
    <dbReference type="NCBI Taxonomy" id="151549"/>
    <lineage>
        <taxon>Eukaryota</taxon>
        <taxon>Metazoa</taxon>
        <taxon>Ecdysozoa</taxon>
        <taxon>Arthropoda</taxon>
        <taxon>Hexapoda</taxon>
        <taxon>Insecta</taxon>
        <taxon>Pterygota</taxon>
        <taxon>Neoptera</taxon>
        <taxon>Endopterygota</taxon>
        <taxon>Lepidoptera</taxon>
        <taxon>Glossata</taxon>
        <taxon>Ditrysia</taxon>
        <taxon>Tineoidea</taxon>
        <taxon>Psychidae</taxon>
        <taxon>Oiketicinae</taxon>
        <taxon>Eumeta</taxon>
    </lineage>
</organism>
<evidence type="ECO:0000313" key="2">
    <source>
        <dbReference type="EMBL" id="GBP54425.1"/>
    </source>
</evidence>
<keyword evidence="3" id="KW-1185">Reference proteome</keyword>
<accession>A0A4C1WWI0</accession>
<dbReference type="AlphaFoldDB" id="A0A4C1WWI0"/>
<gene>
    <name evidence="2" type="ORF">EVAR_35982_1</name>
</gene>
<evidence type="ECO:0000313" key="3">
    <source>
        <dbReference type="Proteomes" id="UP000299102"/>
    </source>
</evidence>
<protein>
    <submittedName>
        <fullName evidence="2">Uncharacterized protein</fullName>
    </submittedName>
</protein>
<comment type="caution">
    <text evidence="2">The sequence shown here is derived from an EMBL/GenBank/DDBJ whole genome shotgun (WGS) entry which is preliminary data.</text>
</comment>
<proteinExistence type="predicted"/>
<dbReference type="Proteomes" id="UP000299102">
    <property type="component" value="Unassembled WGS sequence"/>
</dbReference>
<sequence>MEGNLANGGRREGRGSPELPLTGRNAIAKAATSRTYAVKVWCLRIEAAHFFAAAKLTTEREARGLLRTAVTALVTETDGSARFDNHGASDLIPT</sequence>
<name>A0A4C1WWI0_EUMVA</name>
<evidence type="ECO:0000256" key="1">
    <source>
        <dbReference type="SAM" id="MobiDB-lite"/>
    </source>
</evidence>
<feature type="region of interest" description="Disordered" evidence="1">
    <location>
        <begin position="1"/>
        <end position="22"/>
    </location>
</feature>